<name>A0A1D6PIG8_MAIZE</name>
<dbReference type="EMBL" id="CM000785">
    <property type="protein sequence ID" value="AQL09116.1"/>
    <property type="molecule type" value="Genomic_DNA"/>
</dbReference>
<gene>
    <name evidence="2" type="ORF">ZEAMMB73_Zm00001d048202</name>
</gene>
<accession>A0A1D6PIG8</accession>
<dbReference type="AlphaFoldDB" id="A0A1D6PIG8"/>
<sequence length="21" mass="2433">MRSARTLPQSDHKSCTERCIL</sequence>
<reference evidence="2" key="1">
    <citation type="submission" date="2015-12" db="EMBL/GenBank/DDBJ databases">
        <title>Update maize B73 reference genome by single molecule sequencing technologies.</title>
        <authorList>
            <consortium name="Maize Genome Sequencing Project"/>
            <person name="Ware D."/>
        </authorList>
    </citation>
    <scope>NUCLEOTIDE SEQUENCE</scope>
    <source>
        <tissue evidence="2">Seedling</tissue>
    </source>
</reference>
<protein>
    <submittedName>
        <fullName evidence="2">Putative bifunctional inhibitor/LTP/seed storage protein family</fullName>
    </submittedName>
</protein>
<proteinExistence type="predicted"/>
<evidence type="ECO:0000256" key="1">
    <source>
        <dbReference type="SAM" id="MobiDB-lite"/>
    </source>
</evidence>
<feature type="compositionally biased region" description="Basic and acidic residues" evidence="1">
    <location>
        <begin position="10"/>
        <end position="21"/>
    </location>
</feature>
<evidence type="ECO:0000313" key="2">
    <source>
        <dbReference type="EMBL" id="AQL09116.1"/>
    </source>
</evidence>
<feature type="region of interest" description="Disordered" evidence="1">
    <location>
        <begin position="1"/>
        <end position="21"/>
    </location>
</feature>
<organism evidence="2">
    <name type="scientific">Zea mays</name>
    <name type="common">Maize</name>
    <dbReference type="NCBI Taxonomy" id="4577"/>
    <lineage>
        <taxon>Eukaryota</taxon>
        <taxon>Viridiplantae</taxon>
        <taxon>Streptophyta</taxon>
        <taxon>Embryophyta</taxon>
        <taxon>Tracheophyta</taxon>
        <taxon>Spermatophyta</taxon>
        <taxon>Magnoliopsida</taxon>
        <taxon>Liliopsida</taxon>
        <taxon>Poales</taxon>
        <taxon>Poaceae</taxon>
        <taxon>PACMAD clade</taxon>
        <taxon>Panicoideae</taxon>
        <taxon>Andropogonodae</taxon>
        <taxon>Andropogoneae</taxon>
        <taxon>Tripsacinae</taxon>
        <taxon>Zea</taxon>
    </lineage>
</organism>